<dbReference type="AlphaFoldDB" id="A0AAV5WP97"/>
<evidence type="ECO:0000256" key="1">
    <source>
        <dbReference type="SAM" id="Phobius"/>
    </source>
</evidence>
<evidence type="ECO:0008006" key="4">
    <source>
        <dbReference type="Google" id="ProtNLM"/>
    </source>
</evidence>
<feature type="transmembrane region" description="Helical" evidence="1">
    <location>
        <begin position="44"/>
        <end position="62"/>
    </location>
</feature>
<dbReference type="Proteomes" id="UP001432322">
    <property type="component" value="Unassembled WGS sequence"/>
</dbReference>
<keyword evidence="1" id="KW-1133">Transmembrane helix</keyword>
<keyword evidence="1" id="KW-0472">Membrane</keyword>
<keyword evidence="3" id="KW-1185">Reference proteome</keyword>
<accession>A0AAV5WP97</accession>
<organism evidence="2 3">
    <name type="scientific">Pristionchus fissidentatus</name>
    <dbReference type="NCBI Taxonomy" id="1538716"/>
    <lineage>
        <taxon>Eukaryota</taxon>
        <taxon>Metazoa</taxon>
        <taxon>Ecdysozoa</taxon>
        <taxon>Nematoda</taxon>
        <taxon>Chromadorea</taxon>
        <taxon>Rhabditida</taxon>
        <taxon>Rhabditina</taxon>
        <taxon>Diplogasteromorpha</taxon>
        <taxon>Diplogasteroidea</taxon>
        <taxon>Neodiplogasteridae</taxon>
        <taxon>Pristionchus</taxon>
    </lineage>
</organism>
<feature type="transmembrane region" description="Helical" evidence="1">
    <location>
        <begin position="117"/>
        <end position="137"/>
    </location>
</feature>
<comment type="caution">
    <text evidence="2">The sequence shown here is derived from an EMBL/GenBank/DDBJ whole genome shotgun (WGS) entry which is preliminary data.</text>
</comment>
<protein>
    <recommendedName>
        <fullName evidence="4">G protein-coupled receptor</fullName>
    </recommendedName>
</protein>
<feature type="transmembrane region" description="Helical" evidence="1">
    <location>
        <begin position="82"/>
        <end position="105"/>
    </location>
</feature>
<reference evidence="2" key="1">
    <citation type="submission" date="2023-10" db="EMBL/GenBank/DDBJ databases">
        <title>Genome assembly of Pristionchus species.</title>
        <authorList>
            <person name="Yoshida K."/>
            <person name="Sommer R.J."/>
        </authorList>
    </citation>
    <scope>NUCLEOTIDE SEQUENCE</scope>
    <source>
        <strain evidence="2">RS5133</strain>
    </source>
</reference>
<evidence type="ECO:0000313" key="2">
    <source>
        <dbReference type="EMBL" id="GMT32796.1"/>
    </source>
</evidence>
<keyword evidence="1" id="KW-0812">Transmembrane</keyword>
<dbReference type="EMBL" id="BTSY01000006">
    <property type="protein sequence ID" value="GMT32796.1"/>
    <property type="molecule type" value="Genomic_DNA"/>
</dbReference>
<feature type="non-terminal residue" evidence="2">
    <location>
        <position position="238"/>
    </location>
</feature>
<feature type="transmembrane region" description="Helical" evidence="1">
    <location>
        <begin position="149"/>
        <end position="167"/>
    </location>
</feature>
<feature type="transmembrane region" description="Helical" evidence="1">
    <location>
        <begin position="20"/>
        <end position="37"/>
    </location>
</feature>
<sequence length="238" mass="26395">MPIVMKRFHLMGIDSTFTSFAISLFAVPVFVPIVLFSRANRFRALASIELGAGFSLLALWMFTEGEVHVCSDSTFYTGVLWWVELVFLIICEGFSMAVYIVGSVAMVEVVPTRARTLTVALLYMVSAACAGLTNKLIRQNKISRVTLEMPIASVIFLIFALGSTLSYSAPTRIVDYLVDIIPKQKIVKVPRKAPKKRKKTHTEIYFPELGSNVAEMANLVEESAQSKTTEDEEGNSPK</sequence>
<name>A0AAV5WP97_9BILA</name>
<proteinExistence type="predicted"/>
<evidence type="ECO:0000313" key="3">
    <source>
        <dbReference type="Proteomes" id="UP001432322"/>
    </source>
</evidence>
<gene>
    <name evidence="2" type="ORF">PFISCL1PPCAC_24093</name>
</gene>